<comment type="similarity">
    <text evidence="14">In the N-terminal section; belongs to the cytochrome b5 family.</text>
</comment>
<comment type="cofactor">
    <cofactor evidence="1">
        <name>FMN</name>
        <dbReference type="ChEBI" id="CHEBI:58210"/>
    </cofactor>
</comment>
<dbReference type="EC" id="1.1.2.3" evidence="15"/>
<evidence type="ECO:0000256" key="11">
    <source>
        <dbReference type="ARBA" id="ARBA00023128"/>
    </source>
</evidence>
<dbReference type="InterPro" id="IPR000262">
    <property type="entry name" value="FMN-dep_DH"/>
</dbReference>
<name>A0AAN6KEB4_9PEZI</name>
<evidence type="ECO:0000256" key="10">
    <source>
        <dbReference type="ARBA" id="ARBA00023004"/>
    </source>
</evidence>
<feature type="domain" description="FMN hydroxy acid dehydrogenase" evidence="19">
    <location>
        <begin position="129"/>
        <end position="488"/>
    </location>
</feature>
<organism evidence="20 21">
    <name type="scientific">Friedmanniomyces endolithicus</name>
    <dbReference type="NCBI Taxonomy" id="329885"/>
    <lineage>
        <taxon>Eukaryota</taxon>
        <taxon>Fungi</taxon>
        <taxon>Dikarya</taxon>
        <taxon>Ascomycota</taxon>
        <taxon>Pezizomycotina</taxon>
        <taxon>Dothideomycetes</taxon>
        <taxon>Dothideomycetidae</taxon>
        <taxon>Mycosphaerellales</taxon>
        <taxon>Teratosphaeriaceae</taxon>
        <taxon>Friedmanniomyces</taxon>
    </lineage>
</organism>
<dbReference type="AlphaFoldDB" id="A0AAN6KEB4"/>
<dbReference type="Pfam" id="PF01070">
    <property type="entry name" value="FMN_dh"/>
    <property type="match status" value="1"/>
</dbReference>
<evidence type="ECO:0000256" key="7">
    <source>
        <dbReference type="ARBA" id="ARBA00022643"/>
    </source>
</evidence>
<dbReference type="GO" id="GO:0046872">
    <property type="term" value="F:metal ion binding"/>
    <property type="evidence" value="ECO:0007669"/>
    <property type="project" value="UniProtKB-KW"/>
</dbReference>
<evidence type="ECO:0000256" key="14">
    <source>
        <dbReference type="ARBA" id="ARBA00061589"/>
    </source>
</evidence>
<dbReference type="InterPro" id="IPR036400">
    <property type="entry name" value="Cyt_B5-like_heme/steroid_sf"/>
</dbReference>
<dbReference type="Pfam" id="PF00173">
    <property type="entry name" value="Cyt-b5"/>
    <property type="match status" value="1"/>
</dbReference>
<comment type="catalytic activity">
    <reaction evidence="12">
        <text>(S)-lactate + 2 Fe(III)-[cytochrome c] = 2 Fe(II)-[cytochrome c] + pyruvate + 2 H(+)</text>
        <dbReference type="Rhea" id="RHEA:19909"/>
        <dbReference type="Rhea" id="RHEA-COMP:10350"/>
        <dbReference type="Rhea" id="RHEA-COMP:14399"/>
        <dbReference type="ChEBI" id="CHEBI:15361"/>
        <dbReference type="ChEBI" id="CHEBI:15378"/>
        <dbReference type="ChEBI" id="CHEBI:16651"/>
        <dbReference type="ChEBI" id="CHEBI:29033"/>
        <dbReference type="ChEBI" id="CHEBI:29034"/>
        <dbReference type="EC" id="1.1.2.3"/>
    </reaction>
    <physiologicalReaction direction="left-to-right" evidence="12">
        <dbReference type="Rhea" id="RHEA:19910"/>
    </physiologicalReaction>
</comment>
<comment type="subcellular location">
    <subcellularLocation>
        <location evidence="3">Mitochondrion intermembrane space</location>
    </subcellularLocation>
</comment>
<feature type="domain" description="Cytochrome b5 heme-binding" evidence="18">
    <location>
        <begin position="20"/>
        <end position="97"/>
    </location>
</feature>
<dbReference type="GO" id="GO:0004460">
    <property type="term" value="F:L-lactate dehydrogenase (cytochrome) activity"/>
    <property type="evidence" value="ECO:0007669"/>
    <property type="project" value="UniProtKB-EC"/>
</dbReference>
<gene>
    <name evidence="20" type="ORF">LTR91_013404</name>
</gene>
<dbReference type="CDD" id="cd02922">
    <property type="entry name" value="FCB2_FMN"/>
    <property type="match status" value="1"/>
</dbReference>
<keyword evidence="8" id="KW-0479">Metal-binding</keyword>
<dbReference type="FunFam" id="3.20.20.70:FF:000062">
    <property type="entry name" value="Cytochrome b2, mitochondrial, putative"/>
    <property type="match status" value="1"/>
</dbReference>
<reference evidence="20" key="1">
    <citation type="submission" date="2023-06" db="EMBL/GenBank/DDBJ databases">
        <title>Black Yeasts Isolated from many extreme environments.</title>
        <authorList>
            <person name="Coleine C."/>
            <person name="Stajich J.E."/>
            <person name="Selbmann L."/>
        </authorList>
    </citation>
    <scope>NUCLEOTIDE SEQUENCE</scope>
    <source>
        <strain evidence="20">CCFEE 5200</strain>
    </source>
</reference>
<sequence>MVSTAEKFNNNKIIASMESLTRLSTNDIAKHNSPGDCWLVVEDKVWDVTAFAPQHPGGASMILRYAGRDATKAYAEYHAQGLIEDTLPSSCLKGKLDRSNIDEIWTRSQSSPTNLSSQPAQTQPDHQKPPLHSIINSYDFEEAAARTAPKKAFTFYSTAATDCWTRDMNETMYKRIWFRPRILHDVSRIDTSTTILRNKVKVPIFICPTGLAKMIHPEAEKALARAAKATGIIEVLSTSASHPVEDIVAEAPDHPFFFQLYVNRDRKKSEELLVKVNRLGLKAIFVTVDAAGRGKRESDERLVVDEPVINPVTGERIMPDKKGGGLTRMMGSYLDESLSWADLAWIRSLTTLPIVLKGITTAADAKLAMQYGVDGILLSNHGGRNLDYSPPAILVLLEMHKLCPEIFERMEVYVDGGIRRGGDIIKALCLGATAVGVGRTFLYALNYGSEGAEHLVELLKDEMESVMKLIGITNVSECHPGLVNTLDVDHLVPATDGHPYAKWRPKPRL</sequence>
<proteinExistence type="inferred from homology"/>
<evidence type="ECO:0000256" key="3">
    <source>
        <dbReference type="ARBA" id="ARBA00004569"/>
    </source>
</evidence>
<comment type="similarity">
    <text evidence="13">In the C-terminal section; belongs to the FMN-dependent alpha-hydroxy acid dehydrogenase family.</text>
</comment>
<feature type="compositionally biased region" description="Polar residues" evidence="17">
    <location>
        <begin position="107"/>
        <end position="124"/>
    </location>
</feature>
<keyword evidence="5" id="KW-0349">Heme</keyword>
<dbReference type="InterPro" id="IPR037396">
    <property type="entry name" value="FMN_HAD"/>
</dbReference>
<evidence type="ECO:0000259" key="19">
    <source>
        <dbReference type="PROSITE" id="PS51349"/>
    </source>
</evidence>
<keyword evidence="21" id="KW-1185">Reference proteome</keyword>
<evidence type="ECO:0000256" key="17">
    <source>
        <dbReference type="SAM" id="MobiDB-lite"/>
    </source>
</evidence>
<evidence type="ECO:0000256" key="5">
    <source>
        <dbReference type="ARBA" id="ARBA00022617"/>
    </source>
</evidence>
<dbReference type="SUPFAM" id="SSF51395">
    <property type="entry name" value="FMN-linked oxidoreductases"/>
    <property type="match status" value="1"/>
</dbReference>
<dbReference type="PROSITE" id="PS50255">
    <property type="entry name" value="CYTOCHROME_B5_2"/>
    <property type="match status" value="1"/>
</dbReference>
<accession>A0AAN6KEB4</accession>
<keyword evidence="6" id="KW-0285">Flavoprotein</keyword>
<comment type="cofactor">
    <cofactor evidence="2">
        <name>heme b</name>
        <dbReference type="ChEBI" id="CHEBI:60344"/>
    </cofactor>
</comment>
<keyword evidence="9" id="KW-0560">Oxidoreductase</keyword>
<evidence type="ECO:0000259" key="18">
    <source>
        <dbReference type="PROSITE" id="PS50255"/>
    </source>
</evidence>
<feature type="region of interest" description="Disordered" evidence="17">
    <location>
        <begin position="107"/>
        <end position="132"/>
    </location>
</feature>
<protein>
    <recommendedName>
        <fullName evidence="16">L-lactate dehydrogenase (cytochrome)</fullName>
        <ecNumber evidence="15">1.1.2.3</ecNumber>
    </recommendedName>
</protein>
<evidence type="ECO:0000256" key="2">
    <source>
        <dbReference type="ARBA" id="ARBA00001970"/>
    </source>
</evidence>
<dbReference type="EMBL" id="JAUJLE010000135">
    <property type="protein sequence ID" value="KAK0977250.1"/>
    <property type="molecule type" value="Genomic_DNA"/>
</dbReference>
<evidence type="ECO:0000256" key="16">
    <source>
        <dbReference type="ARBA" id="ARBA00068515"/>
    </source>
</evidence>
<keyword evidence="10" id="KW-0408">Iron</keyword>
<dbReference type="Gene3D" id="3.10.120.10">
    <property type="entry name" value="Cytochrome b5-like heme/steroid binding domain"/>
    <property type="match status" value="1"/>
</dbReference>
<dbReference type="InterPro" id="IPR013785">
    <property type="entry name" value="Aldolase_TIM"/>
</dbReference>
<comment type="subunit">
    <text evidence="4">Homotetramer.</text>
</comment>
<evidence type="ECO:0000256" key="8">
    <source>
        <dbReference type="ARBA" id="ARBA00022723"/>
    </source>
</evidence>
<evidence type="ECO:0000256" key="15">
    <source>
        <dbReference type="ARBA" id="ARBA00066458"/>
    </source>
</evidence>
<evidence type="ECO:0000256" key="6">
    <source>
        <dbReference type="ARBA" id="ARBA00022630"/>
    </source>
</evidence>
<dbReference type="InterPro" id="IPR037458">
    <property type="entry name" value="L-MDH/L-LDH_FMN-bd"/>
</dbReference>
<evidence type="ECO:0000256" key="1">
    <source>
        <dbReference type="ARBA" id="ARBA00001917"/>
    </source>
</evidence>
<evidence type="ECO:0000313" key="20">
    <source>
        <dbReference type="EMBL" id="KAK0977250.1"/>
    </source>
</evidence>
<dbReference type="Gene3D" id="3.20.20.70">
    <property type="entry name" value="Aldolase class I"/>
    <property type="match status" value="1"/>
</dbReference>
<dbReference type="InterPro" id="IPR001199">
    <property type="entry name" value="Cyt_B5-like_heme/steroid-bd"/>
</dbReference>
<keyword evidence="7" id="KW-0288">FMN</keyword>
<evidence type="ECO:0000256" key="9">
    <source>
        <dbReference type="ARBA" id="ARBA00023002"/>
    </source>
</evidence>
<dbReference type="Proteomes" id="UP001175353">
    <property type="component" value="Unassembled WGS sequence"/>
</dbReference>
<dbReference type="PANTHER" id="PTHR10578">
    <property type="entry name" value="S -2-HYDROXY-ACID OXIDASE-RELATED"/>
    <property type="match status" value="1"/>
</dbReference>
<dbReference type="SMART" id="SM01117">
    <property type="entry name" value="Cyt-b5"/>
    <property type="match status" value="1"/>
</dbReference>
<evidence type="ECO:0000313" key="21">
    <source>
        <dbReference type="Proteomes" id="UP001175353"/>
    </source>
</evidence>
<dbReference type="SUPFAM" id="SSF55856">
    <property type="entry name" value="Cytochrome b5-like heme/steroid binding domain"/>
    <property type="match status" value="1"/>
</dbReference>
<evidence type="ECO:0000256" key="13">
    <source>
        <dbReference type="ARBA" id="ARBA00061137"/>
    </source>
</evidence>
<dbReference type="GO" id="GO:0005758">
    <property type="term" value="C:mitochondrial intermembrane space"/>
    <property type="evidence" value="ECO:0007669"/>
    <property type="project" value="UniProtKB-SubCell"/>
</dbReference>
<keyword evidence="11" id="KW-0496">Mitochondrion</keyword>
<dbReference type="PANTHER" id="PTHR10578:SF104">
    <property type="entry name" value="CYTOCHROME B2, MITOCHONDRIAL-RELATED"/>
    <property type="match status" value="1"/>
</dbReference>
<dbReference type="PROSITE" id="PS51349">
    <property type="entry name" value="FMN_HYDROXY_ACID_DH_2"/>
    <property type="match status" value="1"/>
</dbReference>
<evidence type="ECO:0000256" key="4">
    <source>
        <dbReference type="ARBA" id="ARBA00011881"/>
    </source>
</evidence>
<comment type="caution">
    <text evidence="20">The sequence shown here is derived from an EMBL/GenBank/DDBJ whole genome shotgun (WGS) entry which is preliminary data.</text>
</comment>
<evidence type="ECO:0000256" key="12">
    <source>
        <dbReference type="ARBA" id="ARBA00052399"/>
    </source>
</evidence>